<evidence type="ECO:0000256" key="1">
    <source>
        <dbReference type="SAM" id="MobiDB-lite"/>
    </source>
</evidence>
<protein>
    <submittedName>
        <fullName evidence="2">Uncharacterized protein</fullName>
    </submittedName>
</protein>
<feature type="region of interest" description="Disordered" evidence="1">
    <location>
        <begin position="78"/>
        <end position="128"/>
    </location>
</feature>
<evidence type="ECO:0000313" key="3">
    <source>
        <dbReference type="Proteomes" id="UP001476798"/>
    </source>
</evidence>
<organism evidence="2 3">
    <name type="scientific">Goodea atripinnis</name>
    <dbReference type="NCBI Taxonomy" id="208336"/>
    <lineage>
        <taxon>Eukaryota</taxon>
        <taxon>Metazoa</taxon>
        <taxon>Chordata</taxon>
        <taxon>Craniata</taxon>
        <taxon>Vertebrata</taxon>
        <taxon>Euteleostomi</taxon>
        <taxon>Actinopterygii</taxon>
        <taxon>Neopterygii</taxon>
        <taxon>Teleostei</taxon>
        <taxon>Neoteleostei</taxon>
        <taxon>Acanthomorphata</taxon>
        <taxon>Ovalentaria</taxon>
        <taxon>Atherinomorphae</taxon>
        <taxon>Cyprinodontiformes</taxon>
        <taxon>Goodeidae</taxon>
        <taxon>Goodea</taxon>
    </lineage>
</organism>
<comment type="caution">
    <text evidence="2">The sequence shown here is derived from an EMBL/GenBank/DDBJ whole genome shotgun (WGS) entry which is preliminary data.</text>
</comment>
<sequence>MRTATPTVRSVRRHLTHVQRFTEGAAGEKQDATAEGSKPKVKVKSIDLPIVANSIRQLDEDVLTNFVEYEELDDICGSVTNRPKPAVEEAADVSDHNSGAHNGPTARQEADDKGNQHPKPGAKQMEVD</sequence>
<reference evidence="2 3" key="1">
    <citation type="submission" date="2021-06" db="EMBL/GenBank/DDBJ databases">
        <authorList>
            <person name="Palmer J.M."/>
        </authorList>
    </citation>
    <scope>NUCLEOTIDE SEQUENCE [LARGE SCALE GENOMIC DNA]</scope>
    <source>
        <strain evidence="2 3">GA_2019</strain>
        <tissue evidence="2">Muscle</tissue>
    </source>
</reference>
<dbReference type="Proteomes" id="UP001476798">
    <property type="component" value="Unassembled WGS sequence"/>
</dbReference>
<proteinExistence type="predicted"/>
<accession>A0ABV0P256</accession>
<keyword evidence="3" id="KW-1185">Reference proteome</keyword>
<name>A0ABV0P256_9TELE</name>
<feature type="region of interest" description="Disordered" evidence="1">
    <location>
        <begin position="1"/>
        <end position="41"/>
    </location>
</feature>
<evidence type="ECO:0000313" key="2">
    <source>
        <dbReference type="EMBL" id="MEQ2177715.1"/>
    </source>
</evidence>
<dbReference type="EMBL" id="JAHRIO010060278">
    <property type="protein sequence ID" value="MEQ2177715.1"/>
    <property type="molecule type" value="Genomic_DNA"/>
</dbReference>
<gene>
    <name evidence="2" type="ORF">GOODEAATRI_006454</name>
</gene>